<evidence type="ECO:0000313" key="3">
    <source>
        <dbReference type="Proteomes" id="UP000478064"/>
    </source>
</evidence>
<evidence type="ECO:0000259" key="1">
    <source>
        <dbReference type="Pfam" id="PF04480"/>
    </source>
</evidence>
<dbReference type="InterPro" id="IPR007569">
    <property type="entry name" value="DUF559"/>
</dbReference>
<gene>
    <name evidence="2" type="ORF">GHO27_06625</name>
</gene>
<feature type="domain" description="DUF559" evidence="1">
    <location>
        <begin position="8"/>
        <end position="115"/>
    </location>
</feature>
<reference evidence="2 3" key="1">
    <citation type="submission" date="2019-10" db="EMBL/GenBank/DDBJ databases">
        <title>Evaluation of single-gene subtyping targets for Pseudomonas.</title>
        <authorList>
            <person name="Reichler S.J."/>
            <person name="Orsi R.H."/>
            <person name="Wiedmann M."/>
            <person name="Martin N.H."/>
            <person name="Murphy S.I."/>
        </authorList>
    </citation>
    <scope>NUCLEOTIDE SEQUENCE [LARGE SCALE GENOMIC DNA]</scope>
    <source>
        <strain evidence="2 3">FSL R10-1637</strain>
    </source>
</reference>
<accession>A0A6L5HPT5</accession>
<evidence type="ECO:0000313" key="2">
    <source>
        <dbReference type="EMBL" id="MQU05359.1"/>
    </source>
</evidence>
<dbReference type="Pfam" id="PF04480">
    <property type="entry name" value="DUF559"/>
    <property type="match status" value="1"/>
</dbReference>
<proteinExistence type="predicted"/>
<dbReference type="Proteomes" id="UP000478064">
    <property type="component" value="Unassembled WGS sequence"/>
</dbReference>
<dbReference type="PANTHER" id="PTHR38590:SF1">
    <property type="entry name" value="BLL0828 PROTEIN"/>
    <property type="match status" value="1"/>
</dbReference>
<protein>
    <submittedName>
        <fullName evidence="2">DUF559 domain-containing protein</fullName>
    </submittedName>
</protein>
<dbReference type="CDD" id="cd01038">
    <property type="entry name" value="Endonuclease_DUF559"/>
    <property type="match status" value="1"/>
</dbReference>
<dbReference type="Gene3D" id="3.40.960.10">
    <property type="entry name" value="VSR Endonuclease"/>
    <property type="match status" value="1"/>
</dbReference>
<dbReference type="AlphaFoldDB" id="A0A6L5HPT5"/>
<dbReference type="InterPro" id="IPR011335">
    <property type="entry name" value="Restrct_endonuc-II-like"/>
</dbReference>
<dbReference type="InterPro" id="IPR047216">
    <property type="entry name" value="Endonuclease_DUF559_bact"/>
</dbReference>
<comment type="caution">
    <text evidence="2">The sequence shown here is derived from an EMBL/GenBank/DDBJ whole genome shotgun (WGS) entry which is preliminary data.</text>
</comment>
<dbReference type="SUPFAM" id="SSF52980">
    <property type="entry name" value="Restriction endonuclease-like"/>
    <property type="match status" value="1"/>
</dbReference>
<dbReference type="PANTHER" id="PTHR38590">
    <property type="entry name" value="BLL0828 PROTEIN"/>
    <property type="match status" value="1"/>
</dbReference>
<sequence>MLPRLTHEQRQFARRLRVEQTDCELHLWQKIRARQLLSLKFRRQHPCPPFVLDFYCVELKLAIELDGGQHFDAQSLAYDRRRTAYLQGLGITVLRFDNRQVLEQMNEVLEEVYRVAGRMLKAPSPQPSPSGRGS</sequence>
<dbReference type="EMBL" id="WIVU01000009">
    <property type="protein sequence ID" value="MQU05359.1"/>
    <property type="molecule type" value="Genomic_DNA"/>
</dbReference>
<name>A0A6L5HPT5_9PSED</name>
<organism evidence="2 3">
    <name type="scientific">Pseudomonas helleri</name>
    <dbReference type="NCBI Taxonomy" id="1608996"/>
    <lineage>
        <taxon>Bacteria</taxon>
        <taxon>Pseudomonadati</taxon>
        <taxon>Pseudomonadota</taxon>
        <taxon>Gammaproteobacteria</taxon>
        <taxon>Pseudomonadales</taxon>
        <taxon>Pseudomonadaceae</taxon>
        <taxon>Pseudomonas</taxon>
    </lineage>
</organism>
<dbReference type="RefSeq" id="WP_153373390.1">
    <property type="nucleotide sequence ID" value="NZ_WIVU01000009.1"/>
</dbReference>